<dbReference type="EMBL" id="JAQQLI010000003">
    <property type="protein sequence ID" value="MDC7784788.1"/>
    <property type="molecule type" value="Genomic_DNA"/>
</dbReference>
<dbReference type="RefSeq" id="WP_272775634.1">
    <property type="nucleotide sequence ID" value="NZ_JAQQLI010000003.1"/>
</dbReference>
<proteinExistence type="predicted"/>
<reference evidence="1" key="1">
    <citation type="journal article" date="2023" name="Microbiol Resour">
        <title>Genome Sequences of Rhodoplanes serenus and Two Thermotolerant Strains, Rhodoplanes tepidamans and 'Rhodoplanes cryptolactis,' Further Refine the Genus.</title>
        <authorList>
            <person name="Rayyan A.A."/>
            <person name="Kyndt J.A."/>
        </authorList>
    </citation>
    <scope>NUCLEOTIDE SEQUENCE</scope>
    <source>
        <strain evidence="1">DSM 9987</strain>
    </source>
</reference>
<evidence type="ECO:0000313" key="2">
    <source>
        <dbReference type="Proteomes" id="UP001165652"/>
    </source>
</evidence>
<evidence type="ECO:0000313" key="1">
    <source>
        <dbReference type="EMBL" id="MDC7784788.1"/>
    </source>
</evidence>
<comment type="caution">
    <text evidence="1">The sequence shown here is derived from an EMBL/GenBank/DDBJ whole genome shotgun (WGS) entry which is preliminary data.</text>
</comment>
<dbReference type="Proteomes" id="UP001165652">
    <property type="component" value="Unassembled WGS sequence"/>
</dbReference>
<organism evidence="1 2">
    <name type="scientific">Rhodoplanes tepidamans</name>
    <name type="common">Rhodoplanes cryptolactis</name>
    <dbReference type="NCBI Taxonomy" id="200616"/>
    <lineage>
        <taxon>Bacteria</taxon>
        <taxon>Pseudomonadati</taxon>
        <taxon>Pseudomonadota</taxon>
        <taxon>Alphaproteobacteria</taxon>
        <taxon>Hyphomicrobiales</taxon>
        <taxon>Nitrobacteraceae</taxon>
        <taxon>Rhodoplanes</taxon>
    </lineage>
</organism>
<sequence length="132" mass="14794">MKIGTETSSLVNHLYSRMVVGQPTPEVGMGATVLSWTDRYAATIYEVEKSGRAVLVRVSRDTAKVVSGSAHDGSAEYAFTPNAQGTKATFRQRKDGTWEEVYWNRETRRWKRHDGGSGLLIGRCEEHRDPSF</sequence>
<accession>A0ABT5J5J0</accession>
<name>A0ABT5J5J0_RHOTP</name>
<reference evidence="1" key="2">
    <citation type="submission" date="2023-02" db="EMBL/GenBank/DDBJ databases">
        <authorList>
            <person name="Rayyan A."/>
            <person name="Meyer T."/>
            <person name="Kyndt J.A."/>
        </authorList>
    </citation>
    <scope>NUCLEOTIDE SEQUENCE</scope>
    <source>
        <strain evidence="1">DSM 9987</strain>
    </source>
</reference>
<gene>
    <name evidence="1" type="ORF">PQJ73_03750</name>
</gene>
<protein>
    <submittedName>
        <fullName evidence="1">Uncharacterized protein</fullName>
    </submittedName>
</protein>
<keyword evidence="2" id="KW-1185">Reference proteome</keyword>